<dbReference type="PANTHER" id="PTHR33164">
    <property type="entry name" value="TRANSCRIPTIONAL REGULATOR, MARR FAMILY"/>
    <property type="match status" value="1"/>
</dbReference>
<dbReference type="SMART" id="SM00347">
    <property type="entry name" value="HTH_MARR"/>
    <property type="match status" value="1"/>
</dbReference>
<dbReference type="InterPro" id="IPR039422">
    <property type="entry name" value="MarR/SlyA-like"/>
</dbReference>
<dbReference type="Pfam" id="PF01047">
    <property type="entry name" value="MarR"/>
    <property type="match status" value="1"/>
</dbReference>
<name>A0A5N5WB62_STRMB</name>
<dbReference type="PANTHER" id="PTHR33164:SF43">
    <property type="entry name" value="HTH-TYPE TRANSCRIPTIONAL REPRESSOR YETL"/>
    <property type="match status" value="1"/>
</dbReference>
<organism evidence="2 3">
    <name type="scientific">Streptomyces mobaraensis</name>
    <name type="common">Streptoverticillium mobaraense</name>
    <dbReference type="NCBI Taxonomy" id="35621"/>
    <lineage>
        <taxon>Bacteria</taxon>
        <taxon>Bacillati</taxon>
        <taxon>Actinomycetota</taxon>
        <taxon>Actinomycetes</taxon>
        <taxon>Kitasatosporales</taxon>
        <taxon>Streptomycetaceae</taxon>
        <taxon>Streptomyces</taxon>
    </lineage>
</organism>
<dbReference type="InterPro" id="IPR000835">
    <property type="entry name" value="HTH_MarR-typ"/>
</dbReference>
<dbReference type="Gene3D" id="1.10.10.10">
    <property type="entry name" value="Winged helix-like DNA-binding domain superfamily/Winged helix DNA-binding domain"/>
    <property type="match status" value="1"/>
</dbReference>
<dbReference type="GO" id="GO:0006950">
    <property type="term" value="P:response to stress"/>
    <property type="evidence" value="ECO:0007669"/>
    <property type="project" value="TreeGrafter"/>
</dbReference>
<comment type="caution">
    <text evidence="2">The sequence shown here is derived from an EMBL/GenBank/DDBJ whole genome shotgun (WGS) entry which is preliminary data.</text>
</comment>
<gene>
    <name evidence="2" type="ORF">FRZ00_09975</name>
</gene>
<dbReference type="Proteomes" id="UP000327000">
    <property type="component" value="Unassembled WGS sequence"/>
</dbReference>
<dbReference type="AlphaFoldDB" id="A0A5N5WB62"/>
<dbReference type="RefSeq" id="WP_152263172.1">
    <property type="nucleotide sequence ID" value="NZ_JBFADJ010000001.1"/>
</dbReference>
<evidence type="ECO:0000313" key="2">
    <source>
        <dbReference type="EMBL" id="KAB7847684.1"/>
    </source>
</evidence>
<evidence type="ECO:0000313" key="3">
    <source>
        <dbReference type="Proteomes" id="UP000327000"/>
    </source>
</evidence>
<dbReference type="GO" id="GO:0003700">
    <property type="term" value="F:DNA-binding transcription factor activity"/>
    <property type="evidence" value="ECO:0007669"/>
    <property type="project" value="InterPro"/>
</dbReference>
<accession>A0A5N5WB62</accession>
<protein>
    <submittedName>
        <fullName evidence="2">MarR family transcriptional regulator</fullName>
    </submittedName>
</protein>
<proteinExistence type="predicted"/>
<sequence>MDTATELGRLLGPLRRAVLRTRRSEGLPDLPEAQIELLRVLAETGSITPREAAIRLRAAPSTISNLVRAMTAAELVERTPSATDLRTVNLSATPRALDMLDRYDRTSTAALRRALDALPPAGRLAIDEALPALADLLVTLERQDTTDRRRA</sequence>
<dbReference type="InterPro" id="IPR036390">
    <property type="entry name" value="WH_DNA-bd_sf"/>
</dbReference>
<dbReference type="SUPFAM" id="SSF46785">
    <property type="entry name" value="Winged helix' DNA-binding domain"/>
    <property type="match status" value="1"/>
</dbReference>
<reference evidence="2 3" key="1">
    <citation type="journal article" date="2019" name="Microb. Cell Fact.">
        <title>Exploring novel herbicidin analogues by transcriptional regulator overexpression and MS/MS molecular networking.</title>
        <authorList>
            <person name="Shi Y."/>
            <person name="Gu R."/>
            <person name="Li Y."/>
            <person name="Wang X."/>
            <person name="Ren W."/>
            <person name="Li X."/>
            <person name="Wang L."/>
            <person name="Xie Y."/>
            <person name="Hong B."/>
        </authorList>
    </citation>
    <scope>NUCLEOTIDE SEQUENCE [LARGE SCALE GENOMIC DNA]</scope>
    <source>
        <strain evidence="2 3">US-43</strain>
    </source>
</reference>
<keyword evidence="3" id="KW-1185">Reference proteome</keyword>
<dbReference type="InterPro" id="IPR036388">
    <property type="entry name" value="WH-like_DNA-bd_sf"/>
</dbReference>
<feature type="domain" description="HTH marR-type" evidence="1">
    <location>
        <begin position="4"/>
        <end position="142"/>
    </location>
</feature>
<evidence type="ECO:0000259" key="1">
    <source>
        <dbReference type="PROSITE" id="PS50995"/>
    </source>
</evidence>
<dbReference type="PROSITE" id="PS50995">
    <property type="entry name" value="HTH_MARR_2"/>
    <property type="match status" value="1"/>
</dbReference>
<dbReference type="OrthoDB" id="5117734at2"/>
<dbReference type="EMBL" id="VOKX01000015">
    <property type="protein sequence ID" value="KAB7847684.1"/>
    <property type="molecule type" value="Genomic_DNA"/>
</dbReference>